<keyword evidence="3" id="KW-1185">Reference proteome</keyword>
<sequence length="79" mass="8865">MSSWFSAVAALTGILSLFGNTDELLNYLVDDLGLDFIDPTVGFILLLVTIGVLLFVGLFSLSVFILEWRFDWEIVDYVD</sequence>
<dbReference type="PATRIC" id="fig|797303.5.peg.2645"/>
<evidence type="ECO:0000313" key="2">
    <source>
        <dbReference type="EMBL" id="ELY73744.1"/>
    </source>
</evidence>
<keyword evidence="1" id="KW-0812">Transmembrane</keyword>
<dbReference type="Proteomes" id="UP000011593">
    <property type="component" value="Unassembled WGS sequence"/>
</dbReference>
<organism evidence="2 3">
    <name type="scientific">Natrinema pellirubrum (strain DSM 15624 / CIP 106293 / JCM 10476 / NCIMB 786 / 157)</name>
    <dbReference type="NCBI Taxonomy" id="797303"/>
    <lineage>
        <taxon>Archaea</taxon>
        <taxon>Methanobacteriati</taxon>
        <taxon>Methanobacteriota</taxon>
        <taxon>Stenosarchaea group</taxon>
        <taxon>Halobacteria</taxon>
        <taxon>Halobacteriales</taxon>
        <taxon>Natrialbaceae</taxon>
        <taxon>Natrinema</taxon>
    </lineage>
</organism>
<comment type="caution">
    <text evidence="2">The sequence shown here is derived from an EMBL/GenBank/DDBJ whole genome shotgun (WGS) entry which is preliminary data.</text>
</comment>
<name>L9YI10_NATP1</name>
<accession>L9YI10</accession>
<evidence type="ECO:0000256" key="1">
    <source>
        <dbReference type="SAM" id="Phobius"/>
    </source>
</evidence>
<protein>
    <submittedName>
        <fullName evidence="2">Uncharacterized protein</fullName>
    </submittedName>
</protein>
<gene>
    <name evidence="2" type="ORF">C488_13118</name>
</gene>
<proteinExistence type="predicted"/>
<evidence type="ECO:0000313" key="3">
    <source>
        <dbReference type="Proteomes" id="UP000011593"/>
    </source>
</evidence>
<reference evidence="2 3" key="1">
    <citation type="journal article" date="2014" name="PLoS Genet.">
        <title>Phylogenetically driven sequencing of extremely halophilic archaea reveals strategies for static and dynamic osmo-response.</title>
        <authorList>
            <person name="Becker E.A."/>
            <person name="Seitzer P.M."/>
            <person name="Tritt A."/>
            <person name="Larsen D."/>
            <person name="Krusor M."/>
            <person name="Yao A.I."/>
            <person name="Wu D."/>
            <person name="Madern D."/>
            <person name="Eisen J.A."/>
            <person name="Darling A.E."/>
            <person name="Facciotti M.T."/>
        </authorList>
    </citation>
    <scope>NUCLEOTIDE SEQUENCE [LARGE SCALE GENOMIC DNA]</scope>
    <source>
        <strain evidence="2 3">DSM 15624</strain>
    </source>
</reference>
<keyword evidence="1" id="KW-0472">Membrane</keyword>
<keyword evidence="1" id="KW-1133">Transmembrane helix</keyword>
<dbReference type="EMBL" id="AOIE01000076">
    <property type="protein sequence ID" value="ELY73744.1"/>
    <property type="molecule type" value="Genomic_DNA"/>
</dbReference>
<feature type="transmembrane region" description="Helical" evidence="1">
    <location>
        <begin position="43"/>
        <end position="66"/>
    </location>
</feature>
<dbReference type="AlphaFoldDB" id="L9YI10"/>